<evidence type="ECO:0000256" key="4">
    <source>
        <dbReference type="ARBA" id="ARBA00022833"/>
    </source>
</evidence>
<sequence length="888" mass="96411">MSPLATRRPLDSPQAESAQHPDAKPPSPTFVRHSPEVRRDILYQVIDSPVASDVARPDSEPPRKRRRSSGEPSFLLQHPATFGPTLSGPGVAGSIPFSVSGPLISRDIVDHAAHLDSGGFGGQVAPTATVPREAVAVHDYDSGGTNEAQEAKKAKGKARDRKRRGSVLKDDGKKKRRESPREDTKTEHSARDEDVTEWLLEQYTTTSLSVDKSMEGTSAVASRSYLDASRRTDVGGRQSSEDAKSSRAKSKSAHGRTRTPTPLEEELELDGKVAVYDAATGEQPDDSDINMELDLAASSATNTKHDDPMDMDVEDELLSLVDDKPRTSQSSRSKSAATARSQDVAQRSKQLQPIWGVSEMYSGSGVPAAFSESQRESMPPPASPVKEHPQTATQSGSRASSVGVSTTQKKKDGAQKTKTKAPPKPKAKTAAKPKTKAPKEAGSPAPGGTLTPSVSATSVKSKKASPLVGSTPSGKRAGSAAAGASRSRSTSVLPGGSVGPEVDGKAEEGHAEGEEKDEQDDKLYCVCKTRYDEDRVMIACDRCDEWYHTQCVNMPDLEVDLVDQFICPPCVESNPHLHLKTTYKRRCLNGLEHPNPASPAACHKPARGAFSKYCSDECGMHYMQSRIDAWSGNKELLWESVKDAKKREGVVVRVKSNVDAVPKLEGDGHVPAERPPLDVSLEVVKPSQSKVDREVARLNAQLHGVARYRDELKKELEVVLWREKVIKLAAIRADNIDECGWDQRLCFGDEEYIEFGASVLESYEETDSGGRPDSDAVTTDGAQPEDGEWWCKGKKKCDRHAGWQKLRIVEVEFDKETKETALAKLTTQERDIRRQIEDVLDPSARARSAAMKSSGPPLQPLNGEATSNGLPKTKVNGDASKKGKKKSR</sequence>
<dbReference type="InterPro" id="IPR019786">
    <property type="entry name" value="Zinc_finger_PHD-type_CS"/>
</dbReference>
<dbReference type="SMART" id="SM00249">
    <property type="entry name" value="PHD"/>
    <property type="match status" value="1"/>
</dbReference>
<accession>A0A2H3IUC5</accession>
<dbReference type="PANTHER" id="PTHR46174">
    <property type="entry name" value="CXXC-TYPE ZINC FINGER PROTEIN 1"/>
    <property type="match status" value="1"/>
</dbReference>
<feature type="compositionally biased region" description="Low complexity" evidence="7">
    <location>
        <begin position="843"/>
        <end position="854"/>
    </location>
</feature>
<feature type="compositionally biased region" description="Basic residues" evidence="7">
    <location>
        <begin position="246"/>
        <end position="257"/>
    </location>
</feature>
<dbReference type="EMBL" id="KB467831">
    <property type="protein sequence ID" value="PCH33586.1"/>
    <property type="molecule type" value="Genomic_DNA"/>
</dbReference>
<feature type="region of interest" description="Disordered" evidence="7">
    <location>
        <begin position="1"/>
        <end position="36"/>
    </location>
</feature>
<feature type="compositionally biased region" description="Polar residues" evidence="7">
    <location>
        <begin position="390"/>
        <end position="405"/>
    </location>
</feature>
<dbReference type="InterPro" id="IPR001965">
    <property type="entry name" value="Znf_PHD"/>
</dbReference>
<dbReference type="GO" id="GO:0045893">
    <property type="term" value="P:positive regulation of DNA-templated transcription"/>
    <property type="evidence" value="ECO:0007669"/>
    <property type="project" value="TreeGrafter"/>
</dbReference>
<dbReference type="PANTHER" id="PTHR46174:SF1">
    <property type="entry name" value="CXXC-TYPE ZINC FINGER PROTEIN 1"/>
    <property type="match status" value="1"/>
</dbReference>
<dbReference type="OrthoDB" id="436852at2759"/>
<dbReference type="InterPro" id="IPR013083">
    <property type="entry name" value="Znf_RING/FYVE/PHD"/>
</dbReference>
<evidence type="ECO:0000259" key="8">
    <source>
        <dbReference type="PROSITE" id="PS50016"/>
    </source>
</evidence>
<proteinExistence type="predicted"/>
<feature type="compositionally biased region" description="Basic and acidic residues" evidence="7">
    <location>
        <begin position="228"/>
        <end position="245"/>
    </location>
</feature>
<dbReference type="InterPro" id="IPR037869">
    <property type="entry name" value="Spp1/CFP1"/>
</dbReference>
<feature type="compositionally biased region" description="Basic and acidic residues" evidence="7">
    <location>
        <begin position="502"/>
        <end position="516"/>
    </location>
</feature>
<organism evidence="9 10">
    <name type="scientific">Wolfiporia cocos (strain MD-104)</name>
    <name type="common">Brown rot fungus</name>
    <dbReference type="NCBI Taxonomy" id="742152"/>
    <lineage>
        <taxon>Eukaryota</taxon>
        <taxon>Fungi</taxon>
        <taxon>Dikarya</taxon>
        <taxon>Basidiomycota</taxon>
        <taxon>Agaricomycotina</taxon>
        <taxon>Agaricomycetes</taxon>
        <taxon>Polyporales</taxon>
        <taxon>Phaeolaceae</taxon>
        <taxon>Wolfiporia</taxon>
    </lineage>
</organism>
<dbReference type="Proteomes" id="UP000218811">
    <property type="component" value="Unassembled WGS sequence"/>
</dbReference>
<dbReference type="InterPro" id="IPR019787">
    <property type="entry name" value="Znf_PHD-finger"/>
</dbReference>
<dbReference type="OMA" id="QDDKLYC"/>
<dbReference type="PROSITE" id="PS01359">
    <property type="entry name" value="ZF_PHD_1"/>
    <property type="match status" value="1"/>
</dbReference>
<comment type="subcellular location">
    <subcellularLocation>
        <location evidence="1">Nucleus</location>
    </subcellularLocation>
</comment>
<dbReference type="SUPFAM" id="SSF57903">
    <property type="entry name" value="FYVE/PHD zinc finger"/>
    <property type="match status" value="1"/>
</dbReference>
<evidence type="ECO:0000256" key="6">
    <source>
        <dbReference type="PROSITE-ProRule" id="PRU00146"/>
    </source>
</evidence>
<keyword evidence="3 6" id="KW-0863">Zinc-finger</keyword>
<feature type="compositionally biased region" description="Basic residues" evidence="7">
    <location>
        <begin position="417"/>
        <end position="436"/>
    </location>
</feature>
<feature type="compositionally biased region" description="Basic and acidic residues" evidence="7">
    <location>
        <begin position="167"/>
        <end position="193"/>
    </location>
</feature>
<feature type="region of interest" description="Disordered" evidence="7">
    <location>
        <begin position="763"/>
        <end position="785"/>
    </location>
</feature>
<dbReference type="GO" id="GO:0048188">
    <property type="term" value="C:Set1C/COMPASS complex"/>
    <property type="evidence" value="ECO:0007669"/>
    <property type="project" value="InterPro"/>
</dbReference>
<protein>
    <recommendedName>
        <fullName evidence="8">PHD-type domain-containing protein</fullName>
    </recommendedName>
</protein>
<evidence type="ECO:0000256" key="7">
    <source>
        <dbReference type="SAM" id="MobiDB-lite"/>
    </source>
</evidence>
<dbReference type="STRING" id="742152.A0A2H3IUC5"/>
<evidence type="ECO:0000256" key="2">
    <source>
        <dbReference type="ARBA" id="ARBA00022723"/>
    </source>
</evidence>
<evidence type="ECO:0000256" key="1">
    <source>
        <dbReference type="ARBA" id="ARBA00004123"/>
    </source>
</evidence>
<feature type="domain" description="PHD-type" evidence="8">
    <location>
        <begin position="522"/>
        <end position="573"/>
    </location>
</feature>
<keyword evidence="10" id="KW-1185">Reference proteome</keyword>
<feature type="compositionally biased region" description="Low complexity" evidence="7">
    <location>
        <begin position="473"/>
        <end position="489"/>
    </location>
</feature>
<evidence type="ECO:0000313" key="9">
    <source>
        <dbReference type="EMBL" id="PCH33586.1"/>
    </source>
</evidence>
<dbReference type="Gene3D" id="3.30.40.10">
    <property type="entry name" value="Zinc/RING finger domain, C3HC4 (zinc finger)"/>
    <property type="match status" value="1"/>
</dbReference>
<dbReference type="InterPro" id="IPR011011">
    <property type="entry name" value="Znf_FYVE_PHD"/>
</dbReference>
<name>A0A2H3IUC5_WOLCO</name>
<keyword evidence="2" id="KW-0479">Metal-binding</keyword>
<dbReference type="CDD" id="cd16039">
    <property type="entry name" value="PHD_SPP1"/>
    <property type="match status" value="1"/>
</dbReference>
<dbReference type="Pfam" id="PF00628">
    <property type="entry name" value="PHD"/>
    <property type="match status" value="1"/>
</dbReference>
<evidence type="ECO:0000256" key="3">
    <source>
        <dbReference type="ARBA" id="ARBA00022771"/>
    </source>
</evidence>
<feature type="compositionally biased region" description="Basic residues" evidence="7">
    <location>
        <begin position="154"/>
        <end position="166"/>
    </location>
</feature>
<evidence type="ECO:0000313" key="10">
    <source>
        <dbReference type="Proteomes" id="UP000218811"/>
    </source>
</evidence>
<feature type="compositionally biased region" description="Polar residues" evidence="7">
    <location>
        <begin position="202"/>
        <end position="221"/>
    </location>
</feature>
<feature type="region of interest" description="Disordered" evidence="7">
    <location>
        <begin position="839"/>
        <end position="888"/>
    </location>
</feature>
<dbReference type="PROSITE" id="PS50016">
    <property type="entry name" value="ZF_PHD_2"/>
    <property type="match status" value="1"/>
</dbReference>
<evidence type="ECO:0000256" key="5">
    <source>
        <dbReference type="ARBA" id="ARBA00023242"/>
    </source>
</evidence>
<feature type="region of interest" description="Disordered" evidence="7">
    <location>
        <begin position="115"/>
        <end position="516"/>
    </location>
</feature>
<reference evidence="9 10" key="1">
    <citation type="journal article" date="2012" name="Science">
        <title>The Paleozoic origin of enzymatic lignin decomposition reconstructed from 31 fungal genomes.</title>
        <authorList>
            <person name="Floudas D."/>
            <person name="Binder M."/>
            <person name="Riley R."/>
            <person name="Barry K."/>
            <person name="Blanchette R.A."/>
            <person name="Henrissat B."/>
            <person name="Martinez A.T."/>
            <person name="Otillar R."/>
            <person name="Spatafora J.W."/>
            <person name="Yadav J.S."/>
            <person name="Aerts A."/>
            <person name="Benoit I."/>
            <person name="Boyd A."/>
            <person name="Carlson A."/>
            <person name="Copeland A."/>
            <person name="Coutinho P.M."/>
            <person name="de Vries R.P."/>
            <person name="Ferreira P."/>
            <person name="Findley K."/>
            <person name="Foster B."/>
            <person name="Gaskell J."/>
            <person name="Glotzer D."/>
            <person name="Gorecki P."/>
            <person name="Heitman J."/>
            <person name="Hesse C."/>
            <person name="Hori C."/>
            <person name="Igarashi K."/>
            <person name="Jurgens J.A."/>
            <person name="Kallen N."/>
            <person name="Kersten P."/>
            <person name="Kohler A."/>
            <person name="Kuees U."/>
            <person name="Kumar T.K.A."/>
            <person name="Kuo A."/>
            <person name="LaButti K."/>
            <person name="Larrondo L.F."/>
            <person name="Lindquist E."/>
            <person name="Ling A."/>
            <person name="Lombard V."/>
            <person name="Lucas S."/>
            <person name="Lundell T."/>
            <person name="Martin R."/>
            <person name="McLaughlin D.J."/>
            <person name="Morgenstern I."/>
            <person name="Morin E."/>
            <person name="Murat C."/>
            <person name="Nagy L.G."/>
            <person name="Nolan M."/>
            <person name="Ohm R.A."/>
            <person name="Patyshakuliyeva A."/>
            <person name="Rokas A."/>
            <person name="Ruiz-Duenas F.J."/>
            <person name="Sabat G."/>
            <person name="Salamov A."/>
            <person name="Samejima M."/>
            <person name="Schmutz J."/>
            <person name="Slot J.C."/>
            <person name="St John F."/>
            <person name="Stenlid J."/>
            <person name="Sun H."/>
            <person name="Sun S."/>
            <person name="Syed K."/>
            <person name="Tsang A."/>
            <person name="Wiebenga A."/>
            <person name="Young D."/>
            <person name="Pisabarro A."/>
            <person name="Eastwood D.C."/>
            <person name="Martin F."/>
            <person name="Cullen D."/>
            <person name="Grigoriev I.V."/>
            <person name="Hibbett D.S."/>
        </authorList>
    </citation>
    <scope>NUCLEOTIDE SEQUENCE [LARGE SCALE GENOMIC DNA]</scope>
    <source>
        <strain evidence="9 10">MD-104</strain>
    </source>
</reference>
<feature type="region of interest" description="Disordered" evidence="7">
    <location>
        <begin position="48"/>
        <end position="100"/>
    </location>
</feature>
<keyword evidence="4" id="KW-0862">Zinc</keyword>
<dbReference type="AlphaFoldDB" id="A0A2H3IUC5"/>
<gene>
    <name evidence="9" type="ORF">WOLCODRAFT_135204</name>
</gene>
<dbReference type="GO" id="GO:0008270">
    <property type="term" value="F:zinc ion binding"/>
    <property type="evidence" value="ECO:0007669"/>
    <property type="project" value="UniProtKB-KW"/>
</dbReference>
<feature type="compositionally biased region" description="Low complexity" evidence="7">
    <location>
        <begin position="327"/>
        <end position="342"/>
    </location>
</feature>
<keyword evidence="5" id="KW-0539">Nucleus</keyword>